<dbReference type="InterPro" id="IPR050557">
    <property type="entry name" value="RTX_toxin/Mannuronan_C5-epim"/>
</dbReference>
<gene>
    <name evidence="3" type="ORF">DVS81_10680</name>
</gene>
<evidence type="ECO:0000256" key="2">
    <source>
        <dbReference type="ARBA" id="ARBA00022525"/>
    </source>
</evidence>
<dbReference type="InterPro" id="IPR001343">
    <property type="entry name" value="Hemolysn_Ca-bd"/>
</dbReference>
<dbReference type="PROSITE" id="PS00330">
    <property type="entry name" value="HEMOLYSIN_CALCIUM"/>
    <property type="match status" value="3"/>
</dbReference>
<accession>A0A369XKG7</accession>
<comment type="caution">
    <text evidence="3">The sequence shown here is derived from an EMBL/GenBank/DDBJ whole genome shotgun (WGS) entry which is preliminary data.</text>
</comment>
<dbReference type="EMBL" id="QPGA01000017">
    <property type="protein sequence ID" value="RDE50621.1"/>
    <property type="molecule type" value="Genomic_DNA"/>
</dbReference>
<dbReference type="InterPro" id="IPR011049">
    <property type="entry name" value="Serralysin-like_metalloprot_C"/>
</dbReference>
<dbReference type="InterPro" id="IPR018511">
    <property type="entry name" value="Hemolysin-typ_Ca-bd_CS"/>
</dbReference>
<dbReference type="Pfam" id="PF00353">
    <property type="entry name" value="HemolysinCabind"/>
    <property type="match status" value="3"/>
</dbReference>
<dbReference type="PANTHER" id="PTHR38340">
    <property type="entry name" value="S-LAYER PROTEIN"/>
    <property type="match status" value="1"/>
</dbReference>
<organism evidence="3 4">
    <name type="scientific">Candidatus Accumulibacter meliphilus</name>
    <dbReference type="NCBI Taxonomy" id="2211374"/>
    <lineage>
        <taxon>Bacteria</taxon>
        <taxon>Pseudomonadati</taxon>
        <taxon>Pseudomonadota</taxon>
        <taxon>Betaproteobacteria</taxon>
        <taxon>Candidatus Accumulibacter</taxon>
    </lineage>
</organism>
<dbReference type="PRINTS" id="PR00313">
    <property type="entry name" value="CABNDNGRPT"/>
</dbReference>
<protein>
    <submittedName>
        <fullName evidence="3">Calcium-binding protein</fullName>
    </submittedName>
</protein>
<reference evidence="3 4" key="1">
    <citation type="submission" date="2018-05" db="EMBL/GenBank/DDBJ databases">
        <title>Integrated omic analyses show evidence that a Ca. Accumulibacter phosphatis strain performs denitrification under micro-aerobic conditions.</title>
        <authorList>
            <person name="Camejo P.Y."/>
            <person name="Katherine M.D."/>
            <person name="Daniel N.R."/>
        </authorList>
    </citation>
    <scope>NUCLEOTIDE SEQUENCE [LARGE SCALE GENOMIC DNA]</scope>
    <source>
        <strain evidence="3">UW-LDO-IC</strain>
    </source>
</reference>
<feature type="non-terminal residue" evidence="3">
    <location>
        <position position="1"/>
    </location>
</feature>
<dbReference type="PANTHER" id="PTHR38340:SF1">
    <property type="entry name" value="S-LAYER PROTEIN"/>
    <property type="match status" value="1"/>
</dbReference>
<comment type="subcellular location">
    <subcellularLocation>
        <location evidence="1">Secreted</location>
    </subcellularLocation>
</comment>
<dbReference type="Proteomes" id="UP000253831">
    <property type="component" value="Unassembled WGS sequence"/>
</dbReference>
<evidence type="ECO:0000313" key="4">
    <source>
        <dbReference type="Proteomes" id="UP000253831"/>
    </source>
</evidence>
<proteinExistence type="predicted"/>
<evidence type="ECO:0000256" key="1">
    <source>
        <dbReference type="ARBA" id="ARBA00004613"/>
    </source>
</evidence>
<name>A0A369XKG7_9PROT</name>
<keyword evidence="2" id="KW-0964">Secreted</keyword>
<dbReference type="AlphaFoldDB" id="A0A369XKG7"/>
<dbReference type="SUPFAM" id="SSF51120">
    <property type="entry name" value="beta-Roll"/>
    <property type="match status" value="3"/>
</dbReference>
<evidence type="ECO:0000313" key="3">
    <source>
        <dbReference type="EMBL" id="RDE50621.1"/>
    </source>
</evidence>
<dbReference type="GO" id="GO:0005576">
    <property type="term" value="C:extracellular region"/>
    <property type="evidence" value="ECO:0007669"/>
    <property type="project" value="UniProtKB-SubCell"/>
</dbReference>
<sequence length="556" mass="56660">DLVVELANEGSDMVYSSVSWTLGANLERIFLAGSAPVNATGNDLGNILYGNGNSAVNVLTGGLGDDVYYVGAGDLVVEGASAGKDIVYSSISWTLDANLERLYLEGSSAVSATGNGLDNVLYGHGNSAANVLSGGEGDDNYYVGTNDTVAEGVEQGKDSVYSYGTYTLAPNVENLYLNDSSAATLTGNNSANSLQGNSGNDTLRGLLGNDTLDGGLGADTLIGGEGDDRYYVGTGDLVVELANEGSDMVYSSVSWTLGANLERIFLAGSAPVNATGNDLGNILYGNGNSAVNVLTGGLGDDVYYVGAGDLVVEGASAGKDIVYSSISWVLDANLERLYLEGSSAVSATGNGLANVLYGHGNSAANVLSGGLGDDIYYVGVGDTVVEVAGQGNDSVYSYGNHALAANVENLYLNVSAAATLNGNQLDNTLVGNSGNDTLNGGLGNDTLTGGAGNDIIRFDSLLNALTNLDTVTDYNVANDTIELANDIFTSLVAAVPLAADWFRIGTAAVDANDYLIYDNANGALSYDADGSDVGVAVQFATLTGMPALTSADFLVT</sequence>
<dbReference type="GO" id="GO:0005509">
    <property type="term" value="F:calcium ion binding"/>
    <property type="evidence" value="ECO:0007669"/>
    <property type="project" value="InterPro"/>
</dbReference>
<dbReference type="Gene3D" id="2.150.10.10">
    <property type="entry name" value="Serralysin-like metalloprotease, C-terminal"/>
    <property type="match status" value="2"/>
</dbReference>